<evidence type="ECO:0000313" key="3">
    <source>
        <dbReference type="EMBL" id="QBI21802.1"/>
    </source>
</evidence>
<evidence type="ECO:0008006" key="5">
    <source>
        <dbReference type="Google" id="ProtNLM"/>
    </source>
</evidence>
<dbReference type="EMBL" id="CP036402">
    <property type="protein sequence ID" value="QBI21802.1"/>
    <property type="molecule type" value="Genomic_DNA"/>
</dbReference>
<evidence type="ECO:0000256" key="2">
    <source>
        <dbReference type="SAM" id="Phobius"/>
    </source>
</evidence>
<evidence type="ECO:0000313" key="4">
    <source>
        <dbReference type="Proteomes" id="UP000291469"/>
    </source>
</evidence>
<gene>
    <name evidence="3" type="ORF">ER308_21080</name>
</gene>
<proteinExistence type="predicted"/>
<keyword evidence="2" id="KW-1133">Transmembrane helix</keyword>
<keyword evidence="4" id="KW-1185">Reference proteome</keyword>
<feature type="transmembrane region" description="Helical" evidence="2">
    <location>
        <begin position="74"/>
        <end position="96"/>
    </location>
</feature>
<feature type="transmembrane region" description="Helical" evidence="2">
    <location>
        <begin position="29"/>
        <end position="48"/>
    </location>
</feature>
<dbReference type="Pfam" id="PF09534">
    <property type="entry name" value="Trp_oprn_chp"/>
    <property type="match status" value="1"/>
</dbReference>
<dbReference type="AlphaFoldDB" id="A0A411YKS9"/>
<keyword evidence="2" id="KW-0472">Membrane</keyword>
<name>A0A411YKS9_9ACTN</name>
<accession>A0A411YKS9</accession>
<feature type="compositionally biased region" description="Acidic residues" evidence="1">
    <location>
        <begin position="186"/>
        <end position="200"/>
    </location>
</feature>
<dbReference type="KEGG" id="erz:ER308_21080"/>
<evidence type="ECO:0000256" key="1">
    <source>
        <dbReference type="SAM" id="MobiDB-lite"/>
    </source>
</evidence>
<feature type="transmembrane region" description="Helical" evidence="2">
    <location>
        <begin position="132"/>
        <end position="155"/>
    </location>
</feature>
<organism evidence="3 4">
    <name type="scientific">Egibacter rhizosphaerae</name>
    <dbReference type="NCBI Taxonomy" id="1670831"/>
    <lineage>
        <taxon>Bacteria</taxon>
        <taxon>Bacillati</taxon>
        <taxon>Actinomycetota</taxon>
        <taxon>Nitriliruptoria</taxon>
        <taxon>Egibacterales</taxon>
        <taxon>Egibacteraceae</taxon>
        <taxon>Egibacter</taxon>
    </lineage>
</organism>
<protein>
    <recommendedName>
        <fullName evidence="5">Trp biosynthesis protein</fullName>
    </recommendedName>
</protein>
<feature type="transmembrane region" description="Helical" evidence="2">
    <location>
        <begin position="103"/>
        <end position="120"/>
    </location>
</feature>
<feature type="compositionally biased region" description="Acidic residues" evidence="1">
    <location>
        <begin position="170"/>
        <end position="179"/>
    </location>
</feature>
<keyword evidence="2" id="KW-0812">Transmembrane</keyword>
<dbReference type="InterPro" id="IPR019051">
    <property type="entry name" value="Trp_biosyn_TM_oprn/chp"/>
</dbReference>
<sequence>MWREGAGGPRGHPGRRTVLGAIVRGGRGLAAVALVVAGGVALIGSATADWVTATRTVDIGEVPVPETRALEGTAFAPLAVVWGVLATVSGIALAAVRGRLRRLVGLVTLLVGVAAGAGIARGTVAALGLDAAIAAGPGVGALGVVAVLGGGALAARGDPAPRLSSRFDLGPDEDGEPGDEWALAGGDDEERAIEDRDDPESGTGPGSADEPPGGAEADEGGRG</sequence>
<reference evidence="3 4" key="1">
    <citation type="submission" date="2019-01" db="EMBL/GenBank/DDBJ databases">
        <title>Egibacter rhizosphaerae EGI 80759T.</title>
        <authorList>
            <person name="Chen D.-D."/>
            <person name="Tian Y."/>
            <person name="Jiao J.-Y."/>
            <person name="Zhang X.-T."/>
            <person name="Zhang Y.-G."/>
            <person name="Zhang Y."/>
            <person name="Xiao M."/>
            <person name="Shu W.-S."/>
            <person name="Li W.-J."/>
        </authorList>
    </citation>
    <scope>NUCLEOTIDE SEQUENCE [LARGE SCALE GENOMIC DNA]</scope>
    <source>
        <strain evidence="3 4">EGI 80759</strain>
    </source>
</reference>
<dbReference type="Proteomes" id="UP000291469">
    <property type="component" value="Chromosome"/>
</dbReference>
<feature type="region of interest" description="Disordered" evidence="1">
    <location>
        <begin position="160"/>
        <end position="223"/>
    </location>
</feature>